<dbReference type="EMBL" id="KV926762">
    <property type="protein sequence ID" value="PIO36134.1"/>
    <property type="molecule type" value="Genomic_DNA"/>
</dbReference>
<dbReference type="OrthoDB" id="9908894at2759"/>
<proteinExistence type="predicted"/>
<feature type="compositionally biased region" description="Low complexity" evidence="1">
    <location>
        <begin position="53"/>
        <end position="75"/>
    </location>
</feature>
<dbReference type="AlphaFoldDB" id="A0A2G9S7R7"/>
<feature type="region of interest" description="Disordered" evidence="1">
    <location>
        <begin position="53"/>
        <end position="80"/>
    </location>
</feature>
<feature type="compositionally biased region" description="Polar residues" evidence="1">
    <location>
        <begin position="132"/>
        <end position="150"/>
    </location>
</feature>
<evidence type="ECO:0000256" key="1">
    <source>
        <dbReference type="SAM" id="MobiDB-lite"/>
    </source>
</evidence>
<accession>A0A2G9S7R7</accession>
<name>A0A2G9S7R7_AQUCT</name>
<feature type="compositionally biased region" description="Low complexity" evidence="1">
    <location>
        <begin position="164"/>
        <end position="180"/>
    </location>
</feature>
<feature type="compositionally biased region" description="Basic and acidic residues" evidence="1">
    <location>
        <begin position="181"/>
        <end position="197"/>
    </location>
</feature>
<sequence>HLILQNHCSIVQESVLHFAVSSGLEISQDIDSKMKTAAFIVCLVGLAYAYPTSSDSNSSPVDSPESHDTSSSSEEFTIPPAVSITLEPLTDQPRGDSLRLRRALRQFVSSSESHSKSISNSFPDSSASSSSEELTTVPTLNGTTADQALTENLRRKRAAGQNPHSSSSEHSSESTTTESTSSHKSESSEEDSQERSTKQNLLQGILEVSIVPDTSEESSEERTTNTPIFQP</sequence>
<keyword evidence="3" id="KW-1185">Reference proteome</keyword>
<dbReference type="Proteomes" id="UP000228934">
    <property type="component" value="Unassembled WGS sequence"/>
</dbReference>
<feature type="compositionally biased region" description="Low complexity" evidence="1">
    <location>
        <begin position="109"/>
        <end position="131"/>
    </location>
</feature>
<feature type="region of interest" description="Disordered" evidence="1">
    <location>
        <begin position="109"/>
        <end position="231"/>
    </location>
</feature>
<reference evidence="3" key="1">
    <citation type="journal article" date="2017" name="Nat. Commun.">
        <title>The North American bullfrog draft genome provides insight into hormonal regulation of long noncoding RNA.</title>
        <authorList>
            <person name="Hammond S.A."/>
            <person name="Warren R.L."/>
            <person name="Vandervalk B.P."/>
            <person name="Kucuk E."/>
            <person name="Khan H."/>
            <person name="Gibb E.A."/>
            <person name="Pandoh P."/>
            <person name="Kirk H."/>
            <person name="Zhao Y."/>
            <person name="Jones M."/>
            <person name="Mungall A.J."/>
            <person name="Coope R."/>
            <person name="Pleasance S."/>
            <person name="Moore R.A."/>
            <person name="Holt R.A."/>
            <person name="Round J.M."/>
            <person name="Ohora S."/>
            <person name="Walle B.V."/>
            <person name="Veldhoen N."/>
            <person name="Helbing C.C."/>
            <person name="Birol I."/>
        </authorList>
    </citation>
    <scope>NUCLEOTIDE SEQUENCE [LARGE SCALE GENOMIC DNA]</scope>
</reference>
<evidence type="ECO:0000313" key="2">
    <source>
        <dbReference type="EMBL" id="PIO36134.1"/>
    </source>
</evidence>
<protein>
    <submittedName>
        <fullName evidence="2">Uncharacterized protein</fullName>
    </submittedName>
</protein>
<gene>
    <name evidence="2" type="ORF">AB205_0171280</name>
</gene>
<evidence type="ECO:0000313" key="3">
    <source>
        <dbReference type="Proteomes" id="UP000228934"/>
    </source>
</evidence>
<feature type="non-terminal residue" evidence="2">
    <location>
        <position position="1"/>
    </location>
</feature>
<organism evidence="2 3">
    <name type="scientific">Aquarana catesbeiana</name>
    <name type="common">American bullfrog</name>
    <name type="synonym">Rana catesbeiana</name>
    <dbReference type="NCBI Taxonomy" id="8400"/>
    <lineage>
        <taxon>Eukaryota</taxon>
        <taxon>Metazoa</taxon>
        <taxon>Chordata</taxon>
        <taxon>Craniata</taxon>
        <taxon>Vertebrata</taxon>
        <taxon>Euteleostomi</taxon>
        <taxon>Amphibia</taxon>
        <taxon>Batrachia</taxon>
        <taxon>Anura</taxon>
        <taxon>Neobatrachia</taxon>
        <taxon>Ranoidea</taxon>
        <taxon>Ranidae</taxon>
        <taxon>Aquarana</taxon>
    </lineage>
</organism>